<evidence type="ECO:0000313" key="3">
    <source>
        <dbReference type="Proteomes" id="UP001454036"/>
    </source>
</evidence>
<reference evidence="2 3" key="1">
    <citation type="submission" date="2024-01" db="EMBL/GenBank/DDBJ databases">
        <title>The complete chloroplast genome sequence of Lithospermum erythrorhizon: insights into the phylogenetic relationship among Boraginaceae species and the maternal lineages of purple gromwells.</title>
        <authorList>
            <person name="Okada T."/>
            <person name="Watanabe K."/>
        </authorList>
    </citation>
    <scope>NUCLEOTIDE SEQUENCE [LARGE SCALE GENOMIC DNA]</scope>
</reference>
<accession>A0AAV3PGI3</accession>
<sequence length="137" mass="14341">MGTLRLMPKILALRAVHKQTAASTSASPLRREQHGSTGGEPRLRLSNPPSKSAHTPSLSVSVGHFASFGGVVGGVAFDGVGGHAGGGFGFGLGHDGQPETIVNSTTLKERKRAMEVVLLIAMVYVYDQMVWSDVVTS</sequence>
<keyword evidence="3" id="KW-1185">Reference proteome</keyword>
<protein>
    <submittedName>
        <fullName evidence="2">Uncharacterized protein</fullName>
    </submittedName>
</protein>
<feature type="compositionally biased region" description="Polar residues" evidence="1">
    <location>
        <begin position="47"/>
        <end position="57"/>
    </location>
</feature>
<dbReference type="AlphaFoldDB" id="A0AAV3PGI3"/>
<evidence type="ECO:0000256" key="1">
    <source>
        <dbReference type="SAM" id="MobiDB-lite"/>
    </source>
</evidence>
<feature type="region of interest" description="Disordered" evidence="1">
    <location>
        <begin position="21"/>
        <end position="57"/>
    </location>
</feature>
<proteinExistence type="predicted"/>
<comment type="caution">
    <text evidence="2">The sequence shown here is derived from an EMBL/GenBank/DDBJ whole genome shotgun (WGS) entry which is preliminary data.</text>
</comment>
<evidence type="ECO:0000313" key="2">
    <source>
        <dbReference type="EMBL" id="GAA0150814.1"/>
    </source>
</evidence>
<gene>
    <name evidence="2" type="ORF">LIER_09669</name>
</gene>
<name>A0AAV3PGI3_LITER</name>
<dbReference type="EMBL" id="BAABME010001661">
    <property type="protein sequence ID" value="GAA0150814.1"/>
    <property type="molecule type" value="Genomic_DNA"/>
</dbReference>
<organism evidence="2 3">
    <name type="scientific">Lithospermum erythrorhizon</name>
    <name type="common">Purple gromwell</name>
    <name type="synonym">Lithospermum officinale var. erythrorhizon</name>
    <dbReference type="NCBI Taxonomy" id="34254"/>
    <lineage>
        <taxon>Eukaryota</taxon>
        <taxon>Viridiplantae</taxon>
        <taxon>Streptophyta</taxon>
        <taxon>Embryophyta</taxon>
        <taxon>Tracheophyta</taxon>
        <taxon>Spermatophyta</taxon>
        <taxon>Magnoliopsida</taxon>
        <taxon>eudicotyledons</taxon>
        <taxon>Gunneridae</taxon>
        <taxon>Pentapetalae</taxon>
        <taxon>asterids</taxon>
        <taxon>lamiids</taxon>
        <taxon>Boraginales</taxon>
        <taxon>Boraginaceae</taxon>
        <taxon>Boraginoideae</taxon>
        <taxon>Lithospermeae</taxon>
        <taxon>Lithospermum</taxon>
    </lineage>
</organism>
<dbReference type="Proteomes" id="UP001454036">
    <property type="component" value="Unassembled WGS sequence"/>
</dbReference>